<dbReference type="KEGG" id="cmet:K6K41_13575"/>
<gene>
    <name evidence="8" type="ORF">K6K41_13575</name>
</gene>
<feature type="transmembrane region" description="Helical" evidence="7">
    <location>
        <begin position="75"/>
        <end position="96"/>
    </location>
</feature>
<dbReference type="EMBL" id="CP081869">
    <property type="protein sequence ID" value="QZO02373.1"/>
    <property type="molecule type" value="Genomic_DNA"/>
</dbReference>
<dbReference type="InterPro" id="IPR011701">
    <property type="entry name" value="MFS"/>
</dbReference>
<feature type="transmembrane region" description="Helical" evidence="7">
    <location>
        <begin position="245"/>
        <end position="267"/>
    </location>
</feature>
<feature type="transmembrane region" description="Helical" evidence="7">
    <location>
        <begin position="170"/>
        <end position="187"/>
    </location>
</feature>
<keyword evidence="3" id="KW-0813">Transport</keyword>
<evidence type="ECO:0000313" key="9">
    <source>
        <dbReference type="Proteomes" id="UP000825701"/>
    </source>
</evidence>
<organism evidence="8 9">
    <name type="scientific">Chenggangzhangella methanolivorans</name>
    <dbReference type="NCBI Taxonomy" id="1437009"/>
    <lineage>
        <taxon>Bacteria</taxon>
        <taxon>Pseudomonadati</taxon>
        <taxon>Pseudomonadota</taxon>
        <taxon>Alphaproteobacteria</taxon>
        <taxon>Hyphomicrobiales</taxon>
        <taxon>Methylopilaceae</taxon>
        <taxon>Chenggangzhangella</taxon>
    </lineage>
</organism>
<evidence type="ECO:0000256" key="3">
    <source>
        <dbReference type="ARBA" id="ARBA00022448"/>
    </source>
</evidence>
<dbReference type="PANTHER" id="PTHR12778">
    <property type="entry name" value="SOLUTE CARRIER FAMILY 33 ACETYL-COA TRANSPORTER -RELATED"/>
    <property type="match status" value="1"/>
</dbReference>
<dbReference type="GO" id="GO:0022857">
    <property type="term" value="F:transmembrane transporter activity"/>
    <property type="evidence" value="ECO:0007669"/>
    <property type="project" value="InterPro"/>
</dbReference>
<feature type="transmembrane region" description="Helical" evidence="7">
    <location>
        <begin position="144"/>
        <end position="164"/>
    </location>
</feature>
<feature type="transmembrane region" description="Helical" evidence="7">
    <location>
        <begin position="367"/>
        <end position="388"/>
    </location>
</feature>
<reference evidence="8" key="1">
    <citation type="submission" date="2021-08" db="EMBL/GenBank/DDBJ databases">
        <authorList>
            <person name="Zhang H."/>
            <person name="Xu M."/>
            <person name="Yu Z."/>
            <person name="Yang L."/>
            <person name="Cai Y."/>
        </authorList>
    </citation>
    <scope>NUCLEOTIDE SEQUENCE</scope>
    <source>
        <strain evidence="8">CHL1</strain>
    </source>
</reference>
<feature type="transmembrane region" description="Helical" evidence="7">
    <location>
        <begin position="102"/>
        <end position="123"/>
    </location>
</feature>
<feature type="transmembrane region" description="Helical" evidence="7">
    <location>
        <begin position="217"/>
        <end position="239"/>
    </location>
</feature>
<accession>A0A9E6UJT7</accession>
<dbReference type="InterPro" id="IPR036259">
    <property type="entry name" value="MFS_trans_sf"/>
</dbReference>
<dbReference type="InterPro" id="IPR004752">
    <property type="entry name" value="AmpG_permease/AT-1"/>
</dbReference>
<dbReference type="Pfam" id="PF07690">
    <property type="entry name" value="MFS_1"/>
    <property type="match status" value="1"/>
</dbReference>
<evidence type="ECO:0000256" key="5">
    <source>
        <dbReference type="ARBA" id="ARBA00022989"/>
    </source>
</evidence>
<dbReference type="GO" id="GO:0016020">
    <property type="term" value="C:membrane"/>
    <property type="evidence" value="ECO:0007669"/>
    <property type="project" value="UniProtKB-SubCell"/>
</dbReference>
<keyword evidence="9" id="KW-1185">Reference proteome</keyword>
<evidence type="ECO:0000313" key="8">
    <source>
        <dbReference type="EMBL" id="QZO02373.1"/>
    </source>
</evidence>
<keyword evidence="6 7" id="KW-0472">Membrane</keyword>
<protein>
    <submittedName>
        <fullName evidence="8">MFS transporter</fullName>
    </submittedName>
</protein>
<keyword evidence="4 7" id="KW-0812">Transmembrane</keyword>
<feature type="transmembrane region" description="Helical" evidence="7">
    <location>
        <begin position="43"/>
        <end position="63"/>
    </location>
</feature>
<comment type="similarity">
    <text evidence="2">Belongs to the major facilitator superfamily.</text>
</comment>
<dbReference type="Gene3D" id="1.20.1250.20">
    <property type="entry name" value="MFS general substrate transporter like domains"/>
    <property type="match status" value="1"/>
</dbReference>
<dbReference type="SUPFAM" id="SSF103473">
    <property type="entry name" value="MFS general substrate transporter"/>
    <property type="match status" value="1"/>
</dbReference>
<evidence type="ECO:0000256" key="6">
    <source>
        <dbReference type="ARBA" id="ARBA00023136"/>
    </source>
</evidence>
<dbReference type="AlphaFoldDB" id="A0A9E6UJT7"/>
<proteinExistence type="inferred from homology"/>
<name>A0A9E6UJT7_9HYPH</name>
<evidence type="ECO:0000256" key="7">
    <source>
        <dbReference type="SAM" id="Phobius"/>
    </source>
</evidence>
<evidence type="ECO:0000256" key="1">
    <source>
        <dbReference type="ARBA" id="ARBA00004141"/>
    </source>
</evidence>
<feature type="transmembrane region" description="Helical" evidence="7">
    <location>
        <begin position="308"/>
        <end position="328"/>
    </location>
</feature>
<feature type="transmembrane region" description="Helical" evidence="7">
    <location>
        <begin position="279"/>
        <end position="302"/>
    </location>
</feature>
<comment type="subcellular location">
    <subcellularLocation>
        <location evidence="1">Membrane</location>
        <topology evidence="1">Multi-pass membrane protein</topology>
    </subcellularLocation>
</comment>
<sequence length="398" mass="40736">MPSPAAVIVGVGGLYVAQSVIGGVTFQGLPAVLRQTGASLNDIAFILLTVLPWSFKFLWAPWIERIRLPASGGNRSRLVVGAIGAVGVASLVAAAFTGPTMLGAVTTALVIGAFASATVDIACDGYAVESLAERHRGWGNAAQVAGAYLGSAIGGGAFLILIDYVGWRDATLVMAGVLAALGLPFLLGRSPLQPHRAGADRPSLGAALKRPEVRRGIALVGLYVLGQKWAMVLISPFLVDAGLSLTTIGLFNGFMGTAFGVLAALLGGWATRRYGAAPVMMASLLAQVAATAGFALAAALAWKSVYGLGALTVLNSGVMAFGFVALYAELMGRASLDQAGVDFTLFQCGDGLVSLIGWQLVGMFGDRLGFVWCFGLAAAIGLGAAAALPRLARPLSRT</sequence>
<keyword evidence="5 7" id="KW-1133">Transmembrane helix</keyword>
<dbReference type="Proteomes" id="UP000825701">
    <property type="component" value="Chromosome"/>
</dbReference>
<dbReference type="PANTHER" id="PTHR12778:SF10">
    <property type="entry name" value="MAJOR FACILITATOR SUPERFAMILY DOMAIN-CONTAINING PROTEIN 3"/>
    <property type="match status" value="1"/>
</dbReference>
<evidence type="ECO:0000256" key="4">
    <source>
        <dbReference type="ARBA" id="ARBA00022692"/>
    </source>
</evidence>
<evidence type="ECO:0000256" key="2">
    <source>
        <dbReference type="ARBA" id="ARBA00008335"/>
    </source>
</evidence>